<keyword evidence="1" id="KW-0175">Coiled coil</keyword>
<organism evidence="2 3">
    <name type="scientific">Dunaliella salina</name>
    <name type="common">Green alga</name>
    <name type="synonym">Protococcus salinus</name>
    <dbReference type="NCBI Taxonomy" id="3046"/>
    <lineage>
        <taxon>Eukaryota</taxon>
        <taxon>Viridiplantae</taxon>
        <taxon>Chlorophyta</taxon>
        <taxon>core chlorophytes</taxon>
        <taxon>Chlorophyceae</taxon>
        <taxon>CS clade</taxon>
        <taxon>Chlamydomonadales</taxon>
        <taxon>Dunaliellaceae</taxon>
        <taxon>Dunaliella</taxon>
    </lineage>
</organism>
<protein>
    <submittedName>
        <fullName evidence="2">Uncharacterized protein</fullName>
    </submittedName>
</protein>
<accession>A0ABQ7G5M8</accession>
<name>A0ABQ7G5M8_DUNSA</name>
<dbReference type="Proteomes" id="UP000815325">
    <property type="component" value="Unassembled WGS sequence"/>
</dbReference>
<gene>
    <name evidence="2" type="ORF">DUNSADRAFT_15322</name>
</gene>
<keyword evidence="3" id="KW-1185">Reference proteome</keyword>
<evidence type="ECO:0000313" key="2">
    <source>
        <dbReference type="EMBL" id="KAF5829911.1"/>
    </source>
</evidence>
<dbReference type="EMBL" id="MU070101">
    <property type="protein sequence ID" value="KAF5829911.1"/>
    <property type="molecule type" value="Genomic_DNA"/>
</dbReference>
<dbReference type="Gene3D" id="1.10.287.1490">
    <property type="match status" value="1"/>
</dbReference>
<comment type="caution">
    <text evidence="2">The sequence shown here is derived from an EMBL/GenBank/DDBJ whole genome shotgun (WGS) entry which is preliminary data.</text>
</comment>
<evidence type="ECO:0000313" key="3">
    <source>
        <dbReference type="Proteomes" id="UP000815325"/>
    </source>
</evidence>
<reference evidence="2" key="1">
    <citation type="submission" date="2017-08" db="EMBL/GenBank/DDBJ databases">
        <authorList>
            <person name="Polle J.E."/>
            <person name="Barry K."/>
            <person name="Cushman J."/>
            <person name="Schmutz J."/>
            <person name="Tran D."/>
            <person name="Hathwaick L.T."/>
            <person name="Yim W.C."/>
            <person name="Jenkins J."/>
            <person name="Mckie-Krisberg Z.M."/>
            <person name="Prochnik S."/>
            <person name="Lindquist E."/>
            <person name="Dockter R.B."/>
            <person name="Adam C."/>
            <person name="Molina H."/>
            <person name="Bunkerborg J."/>
            <person name="Jin E."/>
            <person name="Buchheim M."/>
            <person name="Magnuson J."/>
        </authorList>
    </citation>
    <scope>NUCLEOTIDE SEQUENCE</scope>
    <source>
        <strain evidence="2">CCAP 19/18</strain>
    </source>
</reference>
<feature type="coiled-coil region" evidence="1">
    <location>
        <begin position="62"/>
        <end position="159"/>
    </location>
</feature>
<evidence type="ECO:0000256" key="1">
    <source>
        <dbReference type="SAM" id="Coils"/>
    </source>
</evidence>
<proteinExistence type="predicted"/>
<feature type="coiled-coil region" evidence="1">
    <location>
        <begin position="252"/>
        <end position="290"/>
    </location>
</feature>
<sequence length="312" mass="35103">MFQAQLRQDRQASLLQAEYAAKLQAAQLRLQDSEGTSQREKAHLSSKIKDLEFEATQKKSRLQLVEGELHSHRALIKDLELKRGSAESTISSLKLEVAQLQGRLQDHQSQTVQQAKEKGDLEAQLLHMRQKVQQVESTAKELEAQKLSLSKERDNVAATLHSKVKEFHQRFASLGDAQQALSLQLRERSKHDEAEINRLQQDLSRSIADRSSMAAELEGFKGAMQELKAGISAAEQAADHALQARDVAYAVMEQHKEAAEALREQQAQREAQHQSQLAKLQTEMLEQQKEAGAKLAIVLAKQQQLWNALRKS</sequence>